<dbReference type="EMBL" id="CATQJA010000078">
    <property type="protein sequence ID" value="CAJ0557716.1"/>
    <property type="molecule type" value="Genomic_DNA"/>
</dbReference>
<dbReference type="SMART" id="SM00595">
    <property type="entry name" value="MADF"/>
    <property type="match status" value="1"/>
</dbReference>
<evidence type="ECO:0000313" key="4">
    <source>
        <dbReference type="Proteomes" id="UP001177023"/>
    </source>
</evidence>
<dbReference type="GO" id="GO:0005667">
    <property type="term" value="C:transcription regulator complex"/>
    <property type="evidence" value="ECO:0007669"/>
    <property type="project" value="TreeGrafter"/>
</dbReference>
<organism evidence="3 4">
    <name type="scientific">Mesorhabditis spiculigera</name>
    <dbReference type="NCBI Taxonomy" id="96644"/>
    <lineage>
        <taxon>Eukaryota</taxon>
        <taxon>Metazoa</taxon>
        <taxon>Ecdysozoa</taxon>
        <taxon>Nematoda</taxon>
        <taxon>Chromadorea</taxon>
        <taxon>Rhabditida</taxon>
        <taxon>Rhabditina</taxon>
        <taxon>Rhabditomorpha</taxon>
        <taxon>Rhabditoidea</taxon>
        <taxon>Rhabditidae</taxon>
        <taxon>Mesorhabditinae</taxon>
        <taxon>Mesorhabditis</taxon>
    </lineage>
</organism>
<keyword evidence="4" id="KW-1185">Reference proteome</keyword>
<gene>
    <name evidence="3" type="ORF">MSPICULIGERA_LOCUS474</name>
</gene>
<name>A0AA36C4N6_9BILA</name>
<evidence type="ECO:0000256" key="1">
    <source>
        <dbReference type="SAM" id="MobiDB-lite"/>
    </source>
</evidence>
<dbReference type="GO" id="GO:0005634">
    <property type="term" value="C:nucleus"/>
    <property type="evidence" value="ECO:0007669"/>
    <property type="project" value="TreeGrafter"/>
</dbReference>
<accession>A0AA36C4N6</accession>
<dbReference type="PANTHER" id="PTHR12243:SF60">
    <property type="entry name" value="SI:CH211-15D5.12-RELATED"/>
    <property type="match status" value="1"/>
</dbReference>
<dbReference type="GO" id="GO:0006357">
    <property type="term" value="P:regulation of transcription by RNA polymerase II"/>
    <property type="evidence" value="ECO:0007669"/>
    <property type="project" value="TreeGrafter"/>
</dbReference>
<dbReference type="PANTHER" id="PTHR12243">
    <property type="entry name" value="MADF DOMAIN TRANSCRIPTION FACTOR"/>
    <property type="match status" value="1"/>
</dbReference>
<dbReference type="AlphaFoldDB" id="A0AA36C4N6"/>
<evidence type="ECO:0000313" key="3">
    <source>
        <dbReference type="EMBL" id="CAJ0557716.1"/>
    </source>
</evidence>
<dbReference type="InterPro" id="IPR006578">
    <property type="entry name" value="MADF-dom"/>
</dbReference>
<sequence length="307" mass="35356">MLKNEYSGTRRKRSYIPQFKVRLAELIQQYPVLYQKSIPWEQKHESPTECWTKIAQTMAREFEMPGSTKTIVSELIYLWRNLRDQLRHHRKLAERKSDQTGEDPYDHIRRWEFFEALSFLNEEMERETTPGAAGKVAKVPIRDILNSMPNPESEDEGGDEPEHLFSLNDILMGNYKDLDESKISPSNTSSFEMPESSDAASLLKEWGGEENELKPLFVKNDDPPTPQHQPMVPKKKARMSMPSFRDDSPLAAPAIEKRDDDPAIIQLIREKYKSYQGQSKGLAEEFENELLALIVTFNKKSSASSSS</sequence>
<dbReference type="Pfam" id="PF10545">
    <property type="entry name" value="MADF_DNA_bdg"/>
    <property type="match status" value="1"/>
</dbReference>
<dbReference type="Proteomes" id="UP001177023">
    <property type="component" value="Unassembled WGS sequence"/>
</dbReference>
<reference evidence="3" key="1">
    <citation type="submission" date="2023-06" db="EMBL/GenBank/DDBJ databases">
        <authorList>
            <person name="Delattre M."/>
        </authorList>
    </citation>
    <scope>NUCLEOTIDE SEQUENCE</scope>
    <source>
        <strain evidence="3">AF72</strain>
    </source>
</reference>
<feature type="non-terminal residue" evidence="3">
    <location>
        <position position="1"/>
    </location>
</feature>
<dbReference type="InterPro" id="IPR039353">
    <property type="entry name" value="TF_Adf1"/>
</dbReference>
<protein>
    <recommendedName>
        <fullName evidence="2">MADF domain-containing protein</fullName>
    </recommendedName>
</protein>
<feature type="region of interest" description="Disordered" evidence="1">
    <location>
        <begin position="215"/>
        <end position="258"/>
    </location>
</feature>
<proteinExistence type="predicted"/>
<evidence type="ECO:0000259" key="2">
    <source>
        <dbReference type="PROSITE" id="PS51029"/>
    </source>
</evidence>
<feature type="domain" description="MADF" evidence="2">
    <location>
        <begin position="22"/>
        <end position="125"/>
    </location>
</feature>
<comment type="caution">
    <text evidence="3">The sequence shown here is derived from an EMBL/GenBank/DDBJ whole genome shotgun (WGS) entry which is preliminary data.</text>
</comment>
<dbReference type="PROSITE" id="PS51029">
    <property type="entry name" value="MADF"/>
    <property type="match status" value="1"/>
</dbReference>
<feature type="region of interest" description="Disordered" evidence="1">
    <location>
        <begin position="178"/>
        <end position="200"/>
    </location>
</feature>